<reference evidence="2 3" key="1">
    <citation type="submission" date="2016-10" db="EMBL/GenBank/DDBJ databases">
        <authorList>
            <person name="de Groot N.N."/>
        </authorList>
    </citation>
    <scope>NUCLEOTIDE SEQUENCE [LARGE SCALE GENOMIC DNA]</scope>
    <source>
        <strain evidence="2 3">CGMCC 4.2023</strain>
    </source>
</reference>
<dbReference type="SUPFAM" id="SSF53448">
    <property type="entry name" value="Nucleotide-diphospho-sugar transferases"/>
    <property type="match status" value="1"/>
</dbReference>
<dbReference type="Gene3D" id="3.90.550.10">
    <property type="entry name" value="Spore Coat Polysaccharide Biosynthesis Protein SpsA, Chain A"/>
    <property type="match status" value="1"/>
</dbReference>
<dbReference type="AlphaFoldDB" id="A0A1H6D7S0"/>
<dbReference type="Proteomes" id="UP000236754">
    <property type="component" value="Unassembled WGS sequence"/>
</dbReference>
<dbReference type="InterPro" id="IPR029044">
    <property type="entry name" value="Nucleotide-diphossugar_trans"/>
</dbReference>
<evidence type="ECO:0000313" key="2">
    <source>
        <dbReference type="EMBL" id="SEG80903.1"/>
    </source>
</evidence>
<protein>
    <submittedName>
        <fullName evidence="2">Glycosyltransferase involved in cell wall bisynthesis</fullName>
    </submittedName>
</protein>
<name>A0A1H6D7S0_9ACTN</name>
<keyword evidence="2" id="KW-0808">Transferase</keyword>
<evidence type="ECO:0000259" key="1">
    <source>
        <dbReference type="Pfam" id="PF00535"/>
    </source>
</evidence>
<gene>
    <name evidence="2" type="ORF">SAMN05216223_112122</name>
</gene>
<evidence type="ECO:0000313" key="3">
    <source>
        <dbReference type="Proteomes" id="UP000236754"/>
    </source>
</evidence>
<proteinExistence type="predicted"/>
<dbReference type="RefSeq" id="WP_103888411.1">
    <property type="nucleotide sequence ID" value="NZ_FNVU01000012.1"/>
</dbReference>
<dbReference type="PANTHER" id="PTHR43685:SF2">
    <property type="entry name" value="GLYCOSYLTRANSFERASE 2-LIKE DOMAIN-CONTAINING PROTEIN"/>
    <property type="match status" value="1"/>
</dbReference>
<dbReference type="PANTHER" id="PTHR43685">
    <property type="entry name" value="GLYCOSYLTRANSFERASE"/>
    <property type="match status" value="1"/>
</dbReference>
<organism evidence="2 3">
    <name type="scientific">Actinacidiphila yanglinensis</name>
    <dbReference type="NCBI Taxonomy" id="310779"/>
    <lineage>
        <taxon>Bacteria</taxon>
        <taxon>Bacillati</taxon>
        <taxon>Actinomycetota</taxon>
        <taxon>Actinomycetes</taxon>
        <taxon>Kitasatosporales</taxon>
        <taxon>Streptomycetaceae</taxon>
        <taxon>Actinacidiphila</taxon>
    </lineage>
</organism>
<keyword evidence="3" id="KW-1185">Reference proteome</keyword>
<dbReference type="InterPro" id="IPR001173">
    <property type="entry name" value="Glyco_trans_2-like"/>
</dbReference>
<dbReference type="Pfam" id="PF00535">
    <property type="entry name" value="Glycos_transf_2"/>
    <property type="match status" value="1"/>
</dbReference>
<accession>A0A1H6D7S0</accession>
<dbReference type="InterPro" id="IPR050834">
    <property type="entry name" value="Glycosyltransf_2"/>
</dbReference>
<dbReference type="EMBL" id="FNVU01000012">
    <property type="protein sequence ID" value="SEG80903.1"/>
    <property type="molecule type" value="Genomic_DNA"/>
</dbReference>
<feature type="domain" description="Glycosyltransferase 2-like" evidence="1">
    <location>
        <begin position="7"/>
        <end position="167"/>
    </location>
</feature>
<sequence length="346" mass="38060">MTASIGVVVPAMNSLEFLDQALGSVAAQTVPVDEIVVVDDCSDDDTEAHARRWTSVLPLKVLSTGQRTGIWGGRRAGLAALGTDLVMQLDADDMFAPHHVEVMRDAYAARPGLISPRPLTWTGRGPWRPADYTKARFPLPGDQLAQLLVTNYVLVGAMYPRRLYERIGGYRPTRFGEDWDLWVRLVAAGAEVSKPDDPSYVYRVRVSSYSSLFDKDVAQTEVLRRFLDECDSPVHRRAAKLAILQRIGPAFTEGLPPAQVSADRRRLLAEAGWDPDRVADAHTDAELGLVVRMVADDGEERVAVIGGVPERIVLAGPVRGGGWIEADVVEDGTLRRDRSSLRDILR</sequence>
<dbReference type="OrthoDB" id="4547437at2"/>
<dbReference type="GO" id="GO:0016740">
    <property type="term" value="F:transferase activity"/>
    <property type="evidence" value="ECO:0007669"/>
    <property type="project" value="UniProtKB-KW"/>
</dbReference>